<dbReference type="Gene3D" id="3.20.20.60">
    <property type="entry name" value="Phosphoenolpyruvate-binding domains"/>
    <property type="match status" value="1"/>
</dbReference>
<feature type="domain" description="HpcH/HpaI aldolase/citrate lyase" evidence="4">
    <location>
        <begin position="19"/>
        <end position="233"/>
    </location>
</feature>
<dbReference type="InterPro" id="IPR005000">
    <property type="entry name" value="Aldolase/citrate-lyase_domain"/>
</dbReference>
<evidence type="ECO:0000256" key="2">
    <source>
        <dbReference type="ARBA" id="ARBA00022723"/>
    </source>
</evidence>
<evidence type="ECO:0000256" key="3">
    <source>
        <dbReference type="ARBA" id="ARBA00023239"/>
    </source>
</evidence>
<keyword evidence="2" id="KW-0479">Metal-binding</keyword>
<evidence type="ECO:0000256" key="1">
    <source>
        <dbReference type="ARBA" id="ARBA00005568"/>
    </source>
</evidence>
<dbReference type="EMBL" id="CP121196">
    <property type="protein sequence ID" value="XBH17023.1"/>
    <property type="molecule type" value="Genomic_DNA"/>
</dbReference>
<dbReference type="AlphaFoldDB" id="A0AAU7DIX1"/>
<dbReference type="PANTHER" id="PTHR30502:SF0">
    <property type="entry name" value="PHOSPHOENOLPYRUVATE CARBOXYLASE FAMILY PROTEIN"/>
    <property type="match status" value="1"/>
</dbReference>
<accession>A0AAU7DIX1</accession>
<name>A0AAU7DIX1_9BACT</name>
<proteinExistence type="inferred from homology"/>
<protein>
    <submittedName>
        <fullName evidence="5">Aldolase/citrate lyase family protein</fullName>
    </submittedName>
</protein>
<dbReference type="RefSeq" id="WP_348262255.1">
    <property type="nucleotide sequence ID" value="NZ_CP121196.1"/>
</dbReference>
<dbReference type="GO" id="GO:0016832">
    <property type="term" value="F:aldehyde-lyase activity"/>
    <property type="evidence" value="ECO:0007669"/>
    <property type="project" value="TreeGrafter"/>
</dbReference>
<dbReference type="SUPFAM" id="SSF51621">
    <property type="entry name" value="Phosphoenolpyruvate/pyruvate domain"/>
    <property type="match status" value="1"/>
</dbReference>
<organism evidence="5">
    <name type="scientific">Telmatobacter sp. DSM 110680</name>
    <dbReference type="NCBI Taxonomy" id="3036704"/>
    <lineage>
        <taxon>Bacteria</taxon>
        <taxon>Pseudomonadati</taxon>
        <taxon>Acidobacteriota</taxon>
        <taxon>Terriglobia</taxon>
        <taxon>Terriglobales</taxon>
        <taxon>Acidobacteriaceae</taxon>
        <taxon>Telmatobacter</taxon>
    </lineage>
</organism>
<dbReference type="InterPro" id="IPR050251">
    <property type="entry name" value="HpcH-HpaI_aldolase"/>
</dbReference>
<dbReference type="GO" id="GO:0005737">
    <property type="term" value="C:cytoplasm"/>
    <property type="evidence" value="ECO:0007669"/>
    <property type="project" value="TreeGrafter"/>
</dbReference>
<reference evidence="5" key="1">
    <citation type="submission" date="2023-03" db="EMBL/GenBank/DDBJ databases">
        <title>Edaphobacter sp.</title>
        <authorList>
            <person name="Huber K.J."/>
            <person name="Papendorf J."/>
            <person name="Pilke C."/>
            <person name="Bunk B."/>
            <person name="Sproeer C."/>
            <person name="Pester M."/>
        </authorList>
    </citation>
    <scope>NUCLEOTIDE SEQUENCE</scope>
    <source>
        <strain evidence="5">DSM 110680</strain>
    </source>
</reference>
<evidence type="ECO:0000259" key="4">
    <source>
        <dbReference type="Pfam" id="PF03328"/>
    </source>
</evidence>
<comment type="similarity">
    <text evidence="1">Belongs to the HpcH/HpaI aldolase family.</text>
</comment>
<keyword evidence="3 5" id="KW-0456">Lyase</keyword>
<dbReference type="PANTHER" id="PTHR30502">
    <property type="entry name" value="2-KETO-3-DEOXY-L-RHAMNONATE ALDOLASE"/>
    <property type="match status" value="1"/>
</dbReference>
<dbReference type="InterPro" id="IPR015813">
    <property type="entry name" value="Pyrv/PenolPyrv_kinase-like_dom"/>
</dbReference>
<gene>
    <name evidence="5" type="ORF">P8935_20920</name>
</gene>
<sequence length="254" mass="26928">MDVKAWLHSNGMKLGTIVTIDHPAILEIAGLAGFDWLWIDGEHGRFNEVSAATACAVNAGGPPLFVRLPDRSATAIKRFLDIGCDGIILPQVSSVIEVDEIARAALYPPRGERSVGIARAQGYGTRFAECLRTQDYAIIVQIESAAGVSNAETIIRHSAVDAVMIGPYDLSGSFGIPGEVEAPQVIDGIARVKSLAKIAGKPCGIFAPTAEKAEAYAEDGFELIAVGMDCGVLLSGYKRIHESIGPARRASNRI</sequence>
<dbReference type="GO" id="GO:0046872">
    <property type="term" value="F:metal ion binding"/>
    <property type="evidence" value="ECO:0007669"/>
    <property type="project" value="UniProtKB-KW"/>
</dbReference>
<dbReference type="InterPro" id="IPR040442">
    <property type="entry name" value="Pyrv_kinase-like_dom_sf"/>
</dbReference>
<evidence type="ECO:0000313" key="5">
    <source>
        <dbReference type="EMBL" id="XBH17023.1"/>
    </source>
</evidence>
<dbReference type="Pfam" id="PF03328">
    <property type="entry name" value="HpcH_HpaI"/>
    <property type="match status" value="1"/>
</dbReference>